<evidence type="ECO:0000313" key="8">
    <source>
        <dbReference type="WBParaSite" id="ACRNAN_scaffold316.g23167.t1"/>
    </source>
</evidence>
<dbReference type="WBParaSite" id="ACRNAN_scaffold316.g23167.t1">
    <property type="protein sequence ID" value="ACRNAN_scaffold316.g23167.t1"/>
    <property type="gene ID" value="ACRNAN_scaffold316.g23167"/>
</dbReference>
<evidence type="ECO:0000256" key="5">
    <source>
        <dbReference type="ARBA" id="ARBA00023186"/>
    </source>
</evidence>
<comment type="subcellular location">
    <subcellularLocation>
        <location evidence="1 6">Mitochondrion matrix</location>
    </subcellularLocation>
</comment>
<evidence type="ECO:0000256" key="4">
    <source>
        <dbReference type="ARBA" id="ARBA00023128"/>
    </source>
</evidence>
<dbReference type="GO" id="GO:0005758">
    <property type="term" value="C:mitochondrial intermembrane space"/>
    <property type="evidence" value="ECO:0007669"/>
    <property type="project" value="TreeGrafter"/>
</dbReference>
<keyword evidence="5 6" id="KW-0143">Chaperone</keyword>
<dbReference type="Proteomes" id="UP000887540">
    <property type="component" value="Unplaced"/>
</dbReference>
<dbReference type="GO" id="GO:0006105">
    <property type="term" value="P:succinate metabolic process"/>
    <property type="evidence" value="ECO:0007669"/>
    <property type="project" value="TreeGrafter"/>
</dbReference>
<dbReference type="GO" id="GO:0005759">
    <property type="term" value="C:mitochondrial matrix"/>
    <property type="evidence" value="ECO:0007669"/>
    <property type="project" value="UniProtKB-SubCell"/>
</dbReference>
<organism evidence="7 8">
    <name type="scientific">Acrobeloides nanus</name>
    <dbReference type="NCBI Taxonomy" id="290746"/>
    <lineage>
        <taxon>Eukaryota</taxon>
        <taxon>Metazoa</taxon>
        <taxon>Ecdysozoa</taxon>
        <taxon>Nematoda</taxon>
        <taxon>Chromadorea</taxon>
        <taxon>Rhabditida</taxon>
        <taxon>Tylenchina</taxon>
        <taxon>Cephalobomorpha</taxon>
        <taxon>Cephaloboidea</taxon>
        <taxon>Cephalobidae</taxon>
        <taxon>Acrobeloides</taxon>
    </lineage>
</organism>
<comment type="similarity">
    <text evidence="2 6">Belongs to the complex I LYR family. SDHAF3 subfamily.</text>
</comment>
<name>A0A914DPV2_9BILA</name>
<evidence type="ECO:0000256" key="2">
    <source>
        <dbReference type="ARBA" id="ARBA00006020"/>
    </source>
</evidence>
<keyword evidence="4 6" id="KW-0496">Mitochondrion</keyword>
<dbReference type="AlphaFoldDB" id="A0A914DPV2"/>
<keyword evidence="7" id="KW-1185">Reference proteome</keyword>
<dbReference type="PANTHER" id="PTHR13137:SF6">
    <property type="entry name" value="SUCCINATE DEHYDROGENASE ASSEMBLY FACTOR 3, MITOCHONDRIAL"/>
    <property type="match status" value="1"/>
</dbReference>
<protein>
    <recommendedName>
        <fullName evidence="6">Succinate dehydrogenase assembly factor 3</fullName>
        <shortName evidence="6">SDH assembly factor 3</shortName>
        <shortName evidence="6">SDHAF3</shortName>
    </recommendedName>
</protein>
<dbReference type="GO" id="GO:0034553">
    <property type="term" value="P:mitochondrial respiratory chain complex II assembly"/>
    <property type="evidence" value="ECO:0007669"/>
    <property type="project" value="UniProtKB-UniRule"/>
</dbReference>
<proteinExistence type="inferred from homology"/>
<evidence type="ECO:0000256" key="6">
    <source>
        <dbReference type="RuleBase" id="RU368039"/>
    </source>
</evidence>
<accession>A0A914DPV2</accession>
<dbReference type="PANTHER" id="PTHR13137">
    <property type="entry name" value="DC11 ACN9 HOMOLOG"/>
    <property type="match status" value="1"/>
</dbReference>
<dbReference type="Pfam" id="PF13233">
    <property type="entry name" value="Complex1_LYR_2"/>
    <property type="match status" value="1"/>
</dbReference>
<evidence type="ECO:0000256" key="3">
    <source>
        <dbReference type="ARBA" id="ARBA00022946"/>
    </source>
</evidence>
<dbReference type="InterPro" id="IPR008381">
    <property type="entry name" value="SDHAF3/Sdh7"/>
</dbReference>
<comment type="function">
    <text evidence="6">Plays an essential role in the assembly of succinate dehydrogenase (SDH), an enzyme complex (also referred to as respiratory complex II) that is a component of both the tricarboxylic acid (TCA) cycle and the mitochondrial electron transport chain, and which couples the oxidation of succinate to fumarate with the reduction of ubiquinone (coenzyme Q) to ubiquinol. Promotes maturation of the iron-sulfur protein subunit of the SDH catalytic dimer, protecting it from the deleterious effects of oxidants. May act together with SDHAF1.</text>
</comment>
<keyword evidence="3" id="KW-0809">Transit peptide</keyword>
<dbReference type="CDD" id="cd20270">
    <property type="entry name" value="Complex1_LYR_SDHAF3_LYRM10"/>
    <property type="match status" value="1"/>
</dbReference>
<reference evidence="8" key="1">
    <citation type="submission" date="2022-11" db="UniProtKB">
        <authorList>
            <consortium name="WormBaseParasite"/>
        </authorList>
    </citation>
    <scope>IDENTIFICATION</scope>
</reference>
<sequence length="98" mass="11592">MRLMGDTYVKDEFRRHKNCSQEQSLIFLKEWTDYCMMLSKQLSNKGIVKGELGKPLEARLLEKLEDEQLMQLFELKCEAEKWGQGNFEEEEIKVKEGS</sequence>
<comment type="subunit">
    <text evidence="6">Interacts with the iron-sulfur protein subunit within the SDH catalytic dimer.</text>
</comment>
<evidence type="ECO:0000256" key="1">
    <source>
        <dbReference type="ARBA" id="ARBA00004305"/>
    </source>
</evidence>
<evidence type="ECO:0000313" key="7">
    <source>
        <dbReference type="Proteomes" id="UP000887540"/>
    </source>
</evidence>